<evidence type="ECO:0000259" key="1">
    <source>
        <dbReference type="PROSITE" id="PS50994"/>
    </source>
</evidence>
<reference evidence="2 3" key="1">
    <citation type="submission" date="2024-08" db="EMBL/GenBank/DDBJ databases">
        <authorList>
            <person name="Cucini C."/>
            <person name="Frati F."/>
        </authorList>
    </citation>
    <scope>NUCLEOTIDE SEQUENCE [LARGE SCALE GENOMIC DNA]</scope>
</reference>
<dbReference type="PANTHER" id="PTHR47331:SF1">
    <property type="entry name" value="GAG-LIKE PROTEIN"/>
    <property type="match status" value="1"/>
</dbReference>
<sequence length="327" mass="37170">MMGQLPPERLTGNTPAFHNTGVDLFGPYSVAIGRRQEKRWGILFTCLATRAVYIDLVPSLSTSDTIDALVRFNSRRGPAAHLWSDNGTNFKGADKEIRLCIQQWDRSHIRDKLLHHGTEWHFIPPSAPHMGGSWERLVGLTKKILGKIMETRTPKEYTLLTLLTEVENIINSRPLTVVSPDPADVEAITPNHLLKLKCGDSIPGSYEDAERHRKSWRIAQKLANEFWKRWANEYLPTLAVRVKWHDKAEPLREGDLVLLLDDQMERSGWRKGEIIKTYPGKDGQVRVVDVRVPIVTAEKNNVRFVVYKRPTVKVCPLGVNISDKTTS</sequence>
<dbReference type="SUPFAM" id="SSF53098">
    <property type="entry name" value="Ribonuclease H-like"/>
    <property type="match status" value="1"/>
</dbReference>
<dbReference type="Proteomes" id="UP001642540">
    <property type="component" value="Unassembled WGS sequence"/>
</dbReference>
<protein>
    <recommendedName>
        <fullName evidence="1">Integrase catalytic domain-containing protein</fullName>
    </recommendedName>
</protein>
<comment type="caution">
    <text evidence="2">The sequence shown here is derived from an EMBL/GenBank/DDBJ whole genome shotgun (WGS) entry which is preliminary data.</text>
</comment>
<dbReference type="InterPro" id="IPR012337">
    <property type="entry name" value="RNaseH-like_sf"/>
</dbReference>
<accession>A0ABP1Q508</accession>
<dbReference type="Pfam" id="PF18701">
    <property type="entry name" value="DUF5641"/>
    <property type="match status" value="1"/>
</dbReference>
<dbReference type="InterPro" id="IPR001584">
    <property type="entry name" value="Integrase_cat-core"/>
</dbReference>
<name>A0ABP1Q508_9HEXA</name>
<evidence type="ECO:0000313" key="2">
    <source>
        <dbReference type="EMBL" id="CAL8087979.1"/>
    </source>
</evidence>
<gene>
    <name evidence="2" type="ORF">ODALV1_LOCUS6909</name>
</gene>
<dbReference type="Gene3D" id="3.30.420.10">
    <property type="entry name" value="Ribonuclease H-like superfamily/Ribonuclease H"/>
    <property type="match status" value="1"/>
</dbReference>
<proteinExistence type="predicted"/>
<evidence type="ECO:0000313" key="3">
    <source>
        <dbReference type="Proteomes" id="UP001642540"/>
    </source>
</evidence>
<dbReference type="PANTHER" id="PTHR47331">
    <property type="entry name" value="PHD-TYPE DOMAIN-CONTAINING PROTEIN"/>
    <property type="match status" value="1"/>
</dbReference>
<dbReference type="EMBL" id="CAXLJM020000022">
    <property type="protein sequence ID" value="CAL8087979.1"/>
    <property type="molecule type" value="Genomic_DNA"/>
</dbReference>
<keyword evidence="3" id="KW-1185">Reference proteome</keyword>
<dbReference type="PROSITE" id="PS50994">
    <property type="entry name" value="INTEGRASE"/>
    <property type="match status" value="1"/>
</dbReference>
<feature type="domain" description="Integrase catalytic" evidence="1">
    <location>
        <begin position="11"/>
        <end position="198"/>
    </location>
</feature>
<organism evidence="2 3">
    <name type="scientific">Orchesella dallaii</name>
    <dbReference type="NCBI Taxonomy" id="48710"/>
    <lineage>
        <taxon>Eukaryota</taxon>
        <taxon>Metazoa</taxon>
        <taxon>Ecdysozoa</taxon>
        <taxon>Arthropoda</taxon>
        <taxon>Hexapoda</taxon>
        <taxon>Collembola</taxon>
        <taxon>Entomobryomorpha</taxon>
        <taxon>Entomobryoidea</taxon>
        <taxon>Orchesellidae</taxon>
        <taxon>Orchesellinae</taxon>
        <taxon>Orchesella</taxon>
    </lineage>
</organism>
<dbReference type="InterPro" id="IPR036397">
    <property type="entry name" value="RNaseH_sf"/>
</dbReference>
<dbReference type="InterPro" id="IPR040676">
    <property type="entry name" value="DUF5641"/>
</dbReference>